<dbReference type="Proteomes" id="UP000339690">
    <property type="component" value="Chromosome"/>
</dbReference>
<evidence type="ECO:0000256" key="1">
    <source>
        <dbReference type="SAM" id="Phobius"/>
    </source>
</evidence>
<evidence type="ECO:0000313" key="3">
    <source>
        <dbReference type="Proteomes" id="UP000339690"/>
    </source>
</evidence>
<sequence>MSLLKQPIINIIFIGFMSVIYSFIFIFTAGHMEFVSILSHRETLNSSFWNGWSDFLRTGNMRFIGYLIIGLTIAIIVFILIKKRKKYDEYQVSILSKSLLVAGTLSILMIPFMMILLLSDSNYAVETIFLFASVQWISVLVSYLIYVIKF</sequence>
<keyword evidence="1" id="KW-0472">Membrane</keyword>
<accession>A0A5Q2TKQ4</accession>
<proteinExistence type="predicted"/>
<gene>
    <name evidence="2" type="ORF">GI584_10710</name>
</gene>
<keyword evidence="3" id="KW-1185">Reference proteome</keyword>
<keyword evidence="1" id="KW-0812">Transmembrane</keyword>
<feature type="transmembrane region" description="Helical" evidence="1">
    <location>
        <begin position="7"/>
        <end position="29"/>
    </location>
</feature>
<name>A0A5Q2TKQ4_9BACI</name>
<dbReference type="EMBL" id="CP045915">
    <property type="protein sequence ID" value="QGH34470.1"/>
    <property type="molecule type" value="Genomic_DNA"/>
</dbReference>
<keyword evidence="1" id="KW-1133">Transmembrane helix</keyword>
<feature type="transmembrane region" description="Helical" evidence="1">
    <location>
        <begin position="128"/>
        <end position="148"/>
    </location>
</feature>
<dbReference type="KEGG" id="grc:GI584_10710"/>
<dbReference type="AlphaFoldDB" id="A0A5Q2TKQ4"/>
<organism evidence="2 3">
    <name type="scientific">Gracilibacillus salitolerans</name>
    <dbReference type="NCBI Taxonomy" id="2663022"/>
    <lineage>
        <taxon>Bacteria</taxon>
        <taxon>Bacillati</taxon>
        <taxon>Bacillota</taxon>
        <taxon>Bacilli</taxon>
        <taxon>Bacillales</taxon>
        <taxon>Bacillaceae</taxon>
        <taxon>Gracilibacillus</taxon>
    </lineage>
</organism>
<protein>
    <submittedName>
        <fullName evidence="2">Uncharacterized protein</fullName>
    </submittedName>
</protein>
<feature type="transmembrane region" description="Helical" evidence="1">
    <location>
        <begin position="63"/>
        <end position="82"/>
    </location>
</feature>
<evidence type="ECO:0000313" key="2">
    <source>
        <dbReference type="EMBL" id="QGH34470.1"/>
    </source>
</evidence>
<reference evidence="2 3" key="1">
    <citation type="submission" date="2019-11" db="EMBL/GenBank/DDBJ databases">
        <title>Gracilibacillus salitolerans sp. nov., a moderate halophile isolated from a saline soil in northwest China.</title>
        <authorList>
            <person name="Gan L."/>
        </authorList>
    </citation>
    <scope>NUCLEOTIDE SEQUENCE [LARGE SCALE GENOMIC DNA]</scope>
    <source>
        <strain evidence="2 3">SCU50</strain>
    </source>
</reference>
<feature type="transmembrane region" description="Helical" evidence="1">
    <location>
        <begin position="94"/>
        <end position="116"/>
    </location>
</feature>
<dbReference type="RefSeq" id="WP_153791224.1">
    <property type="nucleotide sequence ID" value="NZ_CP045915.1"/>
</dbReference>